<keyword evidence="2" id="KW-0238">DNA-binding</keyword>
<organism evidence="5 6">
    <name type="scientific">Rasiella rasia</name>
    <dbReference type="NCBI Taxonomy" id="2744027"/>
    <lineage>
        <taxon>Bacteria</taxon>
        <taxon>Pseudomonadati</taxon>
        <taxon>Bacteroidota</taxon>
        <taxon>Flavobacteriia</taxon>
        <taxon>Flavobacteriales</taxon>
        <taxon>Flavobacteriaceae</taxon>
        <taxon>Rasiella</taxon>
    </lineage>
</organism>
<evidence type="ECO:0000259" key="4">
    <source>
        <dbReference type="PROSITE" id="PS50043"/>
    </source>
</evidence>
<gene>
    <name evidence="5" type="ORF">G5B37_13600</name>
</gene>
<dbReference type="CDD" id="cd06170">
    <property type="entry name" value="LuxR_C_like"/>
    <property type="match status" value="1"/>
</dbReference>
<dbReference type="GO" id="GO:0006355">
    <property type="term" value="P:regulation of DNA-templated transcription"/>
    <property type="evidence" value="ECO:0007669"/>
    <property type="project" value="InterPro"/>
</dbReference>
<dbReference type="InterPro" id="IPR036388">
    <property type="entry name" value="WH-like_DNA-bd_sf"/>
</dbReference>
<dbReference type="PROSITE" id="PS00622">
    <property type="entry name" value="HTH_LUXR_1"/>
    <property type="match status" value="1"/>
</dbReference>
<dbReference type="RefSeq" id="WP_164680574.1">
    <property type="nucleotide sequence ID" value="NZ_CP049057.1"/>
</dbReference>
<dbReference type="Proteomes" id="UP000505306">
    <property type="component" value="Chromosome"/>
</dbReference>
<keyword evidence="3" id="KW-0804">Transcription</keyword>
<evidence type="ECO:0000256" key="1">
    <source>
        <dbReference type="ARBA" id="ARBA00023015"/>
    </source>
</evidence>
<dbReference type="PROSITE" id="PS50043">
    <property type="entry name" value="HTH_LUXR_2"/>
    <property type="match status" value="1"/>
</dbReference>
<keyword evidence="6" id="KW-1185">Reference proteome</keyword>
<dbReference type="Pfam" id="PF00196">
    <property type="entry name" value="GerE"/>
    <property type="match status" value="1"/>
</dbReference>
<dbReference type="SMART" id="SM00421">
    <property type="entry name" value="HTH_LUXR"/>
    <property type="match status" value="1"/>
</dbReference>
<evidence type="ECO:0000313" key="5">
    <source>
        <dbReference type="EMBL" id="QIE60562.1"/>
    </source>
</evidence>
<dbReference type="Gene3D" id="1.10.10.10">
    <property type="entry name" value="Winged helix-like DNA-binding domain superfamily/Winged helix DNA-binding domain"/>
    <property type="match status" value="1"/>
</dbReference>
<protein>
    <recommendedName>
        <fullName evidence="4">HTH luxR-type domain-containing protein</fullName>
    </recommendedName>
</protein>
<dbReference type="AlphaFoldDB" id="A0A6G6GPT6"/>
<name>A0A6G6GPT6_9FLAO</name>
<dbReference type="SUPFAM" id="SSF46894">
    <property type="entry name" value="C-terminal effector domain of the bipartite response regulators"/>
    <property type="match status" value="1"/>
</dbReference>
<keyword evidence="1" id="KW-0805">Transcription regulation</keyword>
<dbReference type="InterPro" id="IPR000792">
    <property type="entry name" value="Tscrpt_reg_LuxR_C"/>
</dbReference>
<evidence type="ECO:0000256" key="3">
    <source>
        <dbReference type="ARBA" id="ARBA00023163"/>
    </source>
</evidence>
<feature type="domain" description="HTH luxR-type" evidence="4">
    <location>
        <begin position="56"/>
        <end position="121"/>
    </location>
</feature>
<evidence type="ECO:0000256" key="2">
    <source>
        <dbReference type="ARBA" id="ARBA00023125"/>
    </source>
</evidence>
<dbReference type="KEGG" id="mgel:G5B37_13600"/>
<accession>A0A6G6GPT6</accession>
<proteinExistence type="predicted"/>
<dbReference type="PANTHER" id="PTHR44688">
    <property type="entry name" value="DNA-BINDING TRANSCRIPTIONAL ACTIVATOR DEVR_DOSR"/>
    <property type="match status" value="1"/>
</dbReference>
<dbReference type="PANTHER" id="PTHR44688:SF16">
    <property type="entry name" value="DNA-BINDING TRANSCRIPTIONAL ACTIVATOR DEVR_DOSR"/>
    <property type="match status" value="1"/>
</dbReference>
<dbReference type="GO" id="GO:0003677">
    <property type="term" value="F:DNA binding"/>
    <property type="evidence" value="ECO:0007669"/>
    <property type="project" value="UniProtKB-KW"/>
</dbReference>
<dbReference type="EMBL" id="CP049057">
    <property type="protein sequence ID" value="QIE60562.1"/>
    <property type="molecule type" value="Genomic_DNA"/>
</dbReference>
<reference evidence="5 6" key="1">
    <citation type="submission" date="2020-02" db="EMBL/GenBank/DDBJ databases">
        <title>Complete genome sequence of Flavobacteriaceae bacterium.</title>
        <authorList>
            <person name="Kim S.-J."/>
            <person name="Kim Y.-S."/>
            <person name="Kim K.-H."/>
        </authorList>
    </citation>
    <scope>NUCLEOTIDE SEQUENCE [LARGE SCALE GENOMIC DNA]</scope>
    <source>
        <strain evidence="5 6">RR4-40</strain>
    </source>
</reference>
<dbReference type="PRINTS" id="PR00038">
    <property type="entry name" value="HTHLUXR"/>
</dbReference>
<evidence type="ECO:0000313" key="6">
    <source>
        <dbReference type="Proteomes" id="UP000505306"/>
    </source>
</evidence>
<sequence length="127" mass="14268">MNFTKKIISVIQEAQAQETKLNLEDTISVIKAVTNVSENKNLLEKTLQLILIVEQKVDTSQKLTIRESQIFNLIGLGFNSKEIAEVLSISHDTVSTHRKNIIKKLSLKGAGKLQKAAFQHTNEKLKK</sequence>
<dbReference type="InterPro" id="IPR016032">
    <property type="entry name" value="Sig_transdc_resp-reg_C-effctor"/>
</dbReference>